<dbReference type="SMART" id="SM00861">
    <property type="entry name" value="Transket_pyr"/>
    <property type="match status" value="1"/>
</dbReference>
<evidence type="ECO:0000259" key="5">
    <source>
        <dbReference type="SMART" id="SM00861"/>
    </source>
</evidence>
<dbReference type="PANTHER" id="PTHR43825">
    <property type="entry name" value="PYRUVATE DEHYDROGENASE E1 COMPONENT"/>
    <property type="match status" value="1"/>
</dbReference>
<dbReference type="Gene3D" id="3.40.50.970">
    <property type="match status" value="2"/>
</dbReference>
<proteinExistence type="inferred from homology"/>
<organism evidence="6 7">
    <name type="scientific">Thermanaerovibrio acidaminovorans (strain ATCC 49978 / DSM 6589 / Su883)</name>
    <name type="common">Selenomonas acidaminovorans</name>
    <dbReference type="NCBI Taxonomy" id="525903"/>
    <lineage>
        <taxon>Bacteria</taxon>
        <taxon>Thermotogati</taxon>
        <taxon>Synergistota</taxon>
        <taxon>Synergistia</taxon>
        <taxon>Synergistales</taxon>
        <taxon>Synergistaceae</taxon>
        <taxon>Thermanaerovibrio</taxon>
    </lineage>
</organism>
<dbReference type="PANTHER" id="PTHR43825:SF1">
    <property type="entry name" value="TRANSKETOLASE-LIKE PYRIMIDINE-BINDING DOMAIN-CONTAINING PROTEIN"/>
    <property type="match status" value="1"/>
</dbReference>
<protein>
    <submittedName>
        <fullName evidence="6">Transketolase central region</fullName>
    </submittedName>
</protein>
<dbReference type="EnsemblBacteria" id="ACZ19362">
    <property type="protein sequence ID" value="ACZ19362"/>
    <property type="gene ID" value="Taci_1130"/>
</dbReference>
<dbReference type="InterPro" id="IPR005475">
    <property type="entry name" value="Transketolase-like_Pyr-bd"/>
</dbReference>
<evidence type="ECO:0000256" key="3">
    <source>
        <dbReference type="ARBA" id="ARBA00001964"/>
    </source>
</evidence>
<dbReference type="InterPro" id="IPR009014">
    <property type="entry name" value="Transketo_C/PFOR_II"/>
</dbReference>
<comment type="similarity">
    <text evidence="4">Belongs to the transketolase family.</text>
</comment>
<dbReference type="Pfam" id="PF02780">
    <property type="entry name" value="Transketolase_C"/>
    <property type="match status" value="1"/>
</dbReference>
<evidence type="ECO:0000313" key="7">
    <source>
        <dbReference type="Proteomes" id="UP000002030"/>
    </source>
</evidence>
<dbReference type="STRING" id="525903.Taci_1130"/>
<comment type="cofactor">
    <cofactor evidence="1">
        <name>Mn(2+)</name>
        <dbReference type="ChEBI" id="CHEBI:29035"/>
    </cofactor>
</comment>
<accession>D1B5S1</accession>
<dbReference type="Proteomes" id="UP000002030">
    <property type="component" value="Chromosome"/>
</dbReference>
<dbReference type="Gene3D" id="3.40.50.920">
    <property type="match status" value="1"/>
</dbReference>
<dbReference type="eggNOG" id="COG0021">
    <property type="taxonomic scope" value="Bacteria"/>
</dbReference>
<dbReference type="CDD" id="cd07033">
    <property type="entry name" value="TPP_PYR_DXS_TK_like"/>
    <property type="match status" value="1"/>
</dbReference>
<evidence type="ECO:0000256" key="4">
    <source>
        <dbReference type="ARBA" id="ARBA00007131"/>
    </source>
</evidence>
<dbReference type="InterPro" id="IPR029061">
    <property type="entry name" value="THDP-binding"/>
</dbReference>
<dbReference type="InterPro" id="IPR051157">
    <property type="entry name" value="PDH/Transketolase"/>
</dbReference>
<dbReference type="OrthoDB" id="8732661at2"/>
<dbReference type="InterPro" id="IPR005474">
    <property type="entry name" value="Transketolase_N"/>
</dbReference>
<dbReference type="EMBL" id="CP001818">
    <property type="protein sequence ID" value="ACZ19362.1"/>
    <property type="molecule type" value="Genomic_DNA"/>
</dbReference>
<sequence>MKELKRYLEDMEAEDLRAVDLEVLREGARRGRIDSIIMTSCAASGHPGGSMSSMEMYMMAYGAARGLHRPDDLDRDRVVISHGHTSPGAYSALIFWGILERDQVVPNFRRAGSPYQGHVEREVPGIDWGTGNLGQGLSAGVGFALAARLRGSSSHVYVLMGDGEQVKGQVAEARRMAAKEGLSNLTVLVDYNHIQICGSIEDIMPANIEALWAADGWRVLRAQGHDFSSLYRAMREARSSKEPTVILCETVMGKGVSFMEGIPDYHGKALSGDRLSQALSELGSSMDEFNRMMAMRSGPLPVGHHPEVPAPNLDLGEPFTYDASAKSDNRSAFGKTLADVGARNYRVPGRTPILAFDCDLMGSVKLDGFAKACPDGFVQAGIQEHSTATAAGAASVAGVVSLWADFGVFGLDEAYNQQRLNDINGSSLKLVLTHVGLDVGEDGKTHQCVDYVGLLGNTFGWKVVVPADPNQTDRAVRWALSQRGNVCVAMGRSVLPVITAQDGSPLFAGDYAFRYGAIDLVRDGEDGVILALGPMTCRAIKAAQVLAERGLNVKVLCSASPLGIQREELLSMIGRGPVLTVEDHNVHTGLGARVAQILGLSGSSVKLRTLGVTRYGDSGSSDEVYERMGLGVDGIVSSFLDLLGANHA</sequence>
<feature type="domain" description="Transketolase-like pyrimidine-binding" evidence="5">
    <location>
        <begin position="327"/>
        <end position="497"/>
    </location>
</feature>
<dbReference type="SUPFAM" id="SSF52518">
    <property type="entry name" value="Thiamin diphosphate-binding fold (THDP-binding)"/>
    <property type="match status" value="2"/>
</dbReference>
<dbReference type="AlphaFoldDB" id="D1B5S1"/>
<dbReference type="Pfam" id="PF02779">
    <property type="entry name" value="Transket_pyr"/>
    <property type="match status" value="1"/>
</dbReference>
<dbReference type="Pfam" id="PF00456">
    <property type="entry name" value="Transketolase_N"/>
    <property type="match status" value="1"/>
</dbReference>
<dbReference type="CDD" id="cd02012">
    <property type="entry name" value="TPP_TK"/>
    <property type="match status" value="1"/>
</dbReference>
<dbReference type="KEGG" id="tai:Taci_1130"/>
<evidence type="ECO:0000256" key="2">
    <source>
        <dbReference type="ARBA" id="ARBA00001946"/>
    </source>
</evidence>
<dbReference type="NCBIfam" id="NF004556">
    <property type="entry name" value="PRK05899.2-2"/>
    <property type="match status" value="1"/>
</dbReference>
<reference evidence="6 7" key="1">
    <citation type="journal article" date="2009" name="Stand. Genomic Sci.">
        <title>Complete genome sequence of Thermanaerovibrio acidaminovorans type strain (Su883).</title>
        <authorList>
            <person name="Chovatia M."/>
            <person name="Sikorski J."/>
            <person name="Schroder M."/>
            <person name="Lapidus A."/>
            <person name="Nolan M."/>
            <person name="Tice H."/>
            <person name="Glavina Del Rio T."/>
            <person name="Copeland A."/>
            <person name="Cheng J.F."/>
            <person name="Lucas S."/>
            <person name="Chen F."/>
            <person name="Bruce D."/>
            <person name="Goodwin L."/>
            <person name="Pitluck S."/>
            <person name="Ivanova N."/>
            <person name="Mavromatis K."/>
            <person name="Ovchinnikova G."/>
            <person name="Pati A."/>
            <person name="Chen A."/>
            <person name="Palaniappan K."/>
            <person name="Land M."/>
            <person name="Hauser L."/>
            <person name="Chang Y.J."/>
            <person name="Jeffries C.D."/>
            <person name="Chain P."/>
            <person name="Saunders E."/>
            <person name="Detter J.C."/>
            <person name="Brettin T."/>
            <person name="Rohde M."/>
            <person name="Goker M."/>
            <person name="Spring S."/>
            <person name="Bristow J."/>
            <person name="Markowitz V."/>
            <person name="Hugenholtz P."/>
            <person name="Kyrpides N.C."/>
            <person name="Klenk H.P."/>
            <person name="Eisen J.A."/>
        </authorList>
    </citation>
    <scope>NUCLEOTIDE SEQUENCE [LARGE SCALE GENOMIC DNA]</scope>
    <source>
        <strain evidence="7">ATCC 49978 / DSM 6589 / Su883</strain>
    </source>
</reference>
<dbReference type="InterPro" id="IPR033248">
    <property type="entry name" value="Transketolase_C"/>
</dbReference>
<evidence type="ECO:0000256" key="1">
    <source>
        <dbReference type="ARBA" id="ARBA00001936"/>
    </source>
</evidence>
<dbReference type="SUPFAM" id="SSF52922">
    <property type="entry name" value="TK C-terminal domain-like"/>
    <property type="match status" value="1"/>
</dbReference>
<keyword evidence="7" id="KW-1185">Reference proteome</keyword>
<dbReference type="RefSeq" id="WP_012869877.1">
    <property type="nucleotide sequence ID" value="NC_013522.1"/>
</dbReference>
<dbReference type="HOGENOM" id="CLU_009227_3_1_0"/>
<gene>
    <name evidence="6" type="ordered locus">Taci_1130</name>
</gene>
<comment type="cofactor">
    <cofactor evidence="3">
        <name>thiamine diphosphate</name>
        <dbReference type="ChEBI" id="CHEBI:58937"/>
    </cofactor>
</comment>
<evidence type="ECO:0000313" key="6">
    <source>
        <dbReference type="EMBL" id="ACZ19362.1"/>
    </source>
</evidence>
<name>D1B5S1_THEAS</name>
<dbReference type="PATRIC" id="fig|525903.6.peg.1129"/>
<comment type="cofactor">
    <cofactor evidence="2">
        <name>Mg(2+)</name>
        <dbReference type="ChEBI" id="CHEBI:18420"/>
    </cofactor>
</comment>
<dbReference type="GO" id="GO:0005737">
    <property type="term" value="C:cytoplasm"/>
    <property type="evidence" value="ECO:0007669"/>
    <property type="project" value="UniProtKB-ARBA"/>
</dbReference>